<feature type="compositionally biased region" description="Basic residues" evidence="6">
    <location>
        <begin position="615"/>
        <end position="628"/>
    </location>
</feature>
<evidence type="ECO:0000256" key="3">
    <source>
        <dbReference type="ARBA" id="ARBA00022741"/>
    </source>
</evidence>
<dbReference type="SMART" id="SM00220">
    <property type="entry name" value="S_TKc"/>
    <property type="match status" value="1"/>
</dbReference>
<dbReference type="InterPro" id="IPR050660">
    <property type="entry name" value="NEK_Ser/Thr_kinase"/>
</dbReference>
<dbReference type="PROSITE" id="PS50011">
    <property type="entry name" value="PROTEIN_KINASE_DOM"/>
    <property type="match status" value="1"/>
</dbReference>
<feature type="region of interest" description="Disordered" evidence="6">
    <location>
        <begin position="499"/>
        <end position="522"/>
    </location>
</feature>
<reference evidence="8" key="2">
    <citation type="submission" date="2012-05" db="EMBL/GenBank/DDBJ databases">
        <title>The Genome Annotation of Fusarium oxysporum Cotton.</title>
        <authorList>
            <consortium name="The Broad Institute Genomics Platform"/>
            <person name="Ma L.-J."/>
            <person name="Corby-Kistler H."/>
            <person name="Broz K."/>
            <person name="Gale L.R."/>
            <person name="Jonkers W."/>
            <person name="O'Donnell K."/>
            <person name="Ploetz R."/>
            <person name="Steinberg C."/>
            <person name="Schwartz D.C."/>
            <person name="VanEtten H."/>
            <person name="Zhou S."/>
            <person name="Young S.K."/>
            <person name="Zeng Q."/>
            <person name="Gargeya S."/>
            <person name="Fitzgerald M."/>
            <person name="Abouelleil A."/>
            <person name="Alvarado L."/>
            <person name="Chapman S.B."/>
            <person name="Gainer-Dewar J."/>
            <person name="Goldberg J."/>
            <person name="Griggs A."/>
            <person name="Gujja S."/>
            <person name="Hansen M."/>
            <person name="Howarth C."/>
            <person name="Imamovic A."/>
            <person name="Ireland A."/>
            <person name="Larimer J."/>
            <person name="McCowan C."/>
            <person name="Murphy C."/>
            <person name="Pearson M."/>
            <person name="Poon T.W."/>
            <person name="Priest M."/>
            <person name="Roberts A."/>
            <person name="Saif S."/>
            <person name="Shea T."/>
            <person name="Sykes S."/>
            <person name="Wortman J."/>
            <person name="Nusbaum C."/>
            <person name="Birren B."/>
        </authorList>
    </citation>
    <scope>NUCLEOTIDE SEQUENCE</scope>
    <source>
        <strain evidence="8">25433</strain>
    </source>
</reference>
<dbReference type="GO" id="GO:0005524">
    <property type="term" value="F:ATP binding"/>
    <property type="evidence" value="ECO:0007669"/>
    <property type="project" value="UniProtKB-KW"/>
</dbReference>
<dbReference type="PANTHER" id="PTHR43671">
    <property type="entry name" value="SERINE/THREONINE-PROTEIN KINASE NEK"/>
    <property type="match status" value="1"/>
</dbReference>
<proteinExistence type="predicted"/>
<dbReference type="PANTHER" id="PTHR43671:SF13">
    <property type="entry name" value="SERINE_THREONINE-PROTEIN KINASE NEK2"/>
    <property type="match status" value="1"/>
</dbReference>
<evidence type="ECO:0000256" key="1">
    <source>
        <dbReference type="ARBA" id="ARBA00012513"/>
    </source>
</evidence>
<evidence type="ECO:0000313" key="8">
    <source>
        <dbReference type="EMBL" id="EXM34411.1"/>
    </source>
</evidence>
<feature type="compositionally biased region" description="Basic and acidic residues" evidence="6">
    <location>
        <begin position="569"/>
        <end position="585"/>
    </location>
</feature>
<keyword evidence="4 8" id="KW-0418">Kinase</keyword>
<sequence>MDTDQTVFYLTPENDYALEIIQHPDNSNRTCQNPRDPKTLCLRIGLDQKSKSPPYLVSFGRRDHNDVILNKYFPKTDQCYFDFNKETGELLLHDISEYSDTQLTEIEWITNEDEDEDGDGDGERKEKLGYSQISRVRRQCVVLLRPDLYHDRVERQWLFQIRDAEFRLLPGTHGRSEAQLTKERLAFARNTNNDGTIERTLQQLSTLDPQSKGLLAREPHSTWFRTSPKREKDKVIRIKKLKPLGRGGQGEVYEVVDMYTGTHYACKIVDVRTEVTQWKIHSETEFRMRVKKEVEMVQKLTHPHIVPYAHTQESKTSHDIQIFMPAYEGNLHDLLQALRDQGQEGVRTITSKMLYQMLQALDFVHTHDPPIIHRDVKPPNILHRGGNFFLTDFGIAKAVDASNTVVGTGSYMAPEVRENRQQTPKVDIWGLGVTVVECLEQPEDFRTRQFTEWEQWYEYLQTSLNQHHFPFASMVTVDTDRRPTARDLLQSWRTNVTLSSAAPPLSHQPNGTTTKNSASPILMDWTQTVPTTFVQPTQRDESMQLSQPKLAAIASLDVPPSPPAQPGARRGESVKSVRSRNEREKKGRKRKRSSQNGDAPSHSSGESERTPGRTLRPRPKRIRKAEER</sequence>
<feature type="domain" description="Protein kinase" evidence="7">
    <location>
        <begin position="238"/>
        <end position="498"/>
    </location>
</feature>
<dbReference type="InterPro" id="IPR000719">
    <property type="entry name" value="Prot_kinase_dom"/>
</dbReference>
<dbReference type="Proteomes" id="UP000030701">
    <property type="component" value="Unassembled WGS sequence"/>
</dbReference>
<gene>
    <name evidence="8" type="ORF">FOTG_01261</name>
</gene>
<protein>
    <recommendedName>
        <fullName evidence="1">non-specific serine/threonine protein kinase</fullName>
        <ecNumber evidence="1">2.7.11.1</ecNumber>
    </recommendedName>
</protein>
<evidence type="ECO:0000256" key="4">
    <source>
        <dbReference type="ARBA" id="ARBA00022777"/>
    </source>
</evidence>
<reference evidence="8" key="1">
    <citation type="submission" date="2011-11" db="EMBL/GenBank/DDBJ databases">
        <title>The Genome Sequence of Fusarium oxysporum Cotton.</title>
        <authorList>
            <consortium name="The Broad Institute Genome Sequencing Platform"/>
            <person name="Ma L.-J."/>
            <person name="Gale L.R."/>
            <person name="Schwartz D.C."/>
            <person name="Zhou S."/>
            <person name="Corby-Kistler H."/>
            <person name="Young S.K."/>
            <person name="Zeng Q."/>
            <person name="Gargeya S."/>
            <person name="Fitzgerald M."/>
            <person name="Haas B."/>
            <person name="Abouelleil A."/>
            <person name="Alvarado L."/>
            <person name="Arachchi H.M."/>
            <person name="Berlin A."/>
            <person name="Brown A."/>
            <person name="Chapman S.B."/>
            <person name="Chen Z."/>
            <person name="Dunbar C."/>
            <person name="Freedman E."/>
            <person name="Gearin G."/>
            <person name="Goldberg J."/>
            <person name="Griggs A."/>
            <person name="Gujja S."/>
            <person name="Heiman D."/>
            <person name="Howarth C."/>
            <person name="Larson L."/>
            <person name="Lui A."/>
            <person name="MacDonald P.J.P."/>
            <person name="Montmayeur A."/>
            <person name="Murphy C."/>
            <person name="Neiman D."/>
            <person name="Pearson M."/>
            <person name="Priest M."/>
            <person name="Roberts A."/>
            <person name="Saif S."/>
            <person name="Shea T."/>
            <person name="Shenoy N."/>
            <person name="Sisk P."/>
            <person name="Stolte C."/>
            <person name="Sykes S."/>
            <person name="Wortman J."/>
            <person name="Nusbaum C."/>
            <person name="Birren B."/>
        </authorList>
    </citation>
    <scope>NUCLEOTIDE SEQUENCE [LARGE SCALE GENOMIC DNA]</scope>
    <source>
        <strain evidence="8">25433</strain>
    </source>
</reference>
<dbReference type="Pfam" id="PF00069">
    <property type="entry name" value="Pkinase"/>
    <property type="match status" value="1"/>
</dbReference>
<evidence type="ECO:0000256" key="5">
    <source>
        <dbReference type="ARBA" id="ARBA00022840"/>
    </source>
</evidence>
<accession>X0MLX6</accession>
<feature type="region of interest" description="Disordered" evidence="6">
    <location>
        <begin position="555"/>
        <end position="628"/>
    </location>
</feature>
<keyword evidence="2" id="KW-0808">Transferase</keyword>
<name>X0MLX6_FUSOX</name>
<dbReference type="CDD" id="cd00180">
    <property type="entry name" value="PKc"/>
    <property type="match status" value="1"/>
</dbReference>
<dbReference type="InterPro" id="IPR011009">
    <property type="entry name" value="Kinase-like_dom_sf"/>
</dbReference>
<organism evidence="8">
    <name type="scientific">Fusarium oxysporum f. sp. vasinfectum 25433</name>
    <dbReference type="NCBI Taxonomy" id="1089449"/>
    <lineage>
        <taxon>Eukaryota</taxon>
        <taxon>Fungi</taxon>
        <taxon>Dikarya</taxon>
        <taxon>Ascomycota</taxon>
        <taxon>Pezizomycotina</taxon>
        <taxon>Sordariomycetes</taxon>
        <taxon>Hypocreomycetidae</taxon>
        <taxon>Hypocreales</taxon>
        <taxon>Nectriaceae</taxon>
        <taxon>Fusarium</taxon>
        <taxon>Fusarium oxysporum species complex</taxon>
    </lineage>
</organism>
<dbReference type="EMBL" id="JH657919">
    <property type="protein sequence ID" value="EXM34411.1"/>
    <property type="molecule type" value="Genomic_DNA"/>
</dbReference>
<dbReference type="OrthoDB" id="4062651at2759"/>
<dbReference type="AlphaFoldDB" id="X0MLX6"/>
<dbReference type="SUPFAM" id="SSF56112">
    <property type="entry name" value="Protein kinase-like (PK-like)"/>
    <property type="match status" value="1"/>
</dbReference>
<dbReference type="Gene3D" id="1.10.510.10">
    <property type="entry name" value="Transferase(Phosphotransferase) domain 1"/>
    <property type="match status" value="1"/>
</dbReference>
<keyword evidence="5" id="KW-0067">ATP-binding</keyword>
<evidence type="ECO:0000256" key="6">
    <source>
        <dbReference type="SAM" id="MobiDB-lite"/>
    </source>
</evidence>
<dbReference type="HOGENOM" id="CLU_034015_0_0_1"/>
<evidence type="ECO:0000259" key="7">
    <source>
        <dbReference type="PROSITE" id="PS50011"/>
    </source>
</evidence>
<feature type="compositionally biased region" description="Polar residues" evidence="6">
    <location>
        <begin position="507"/>
        <end position="519"/>
    </location>
</feature>
<dbReference type="GO" id="GO:0004674">
    <property type="term" value="F:protein serine/threonine kinase activity"/>
    <property type="evidence" value="ECO:0007669"/>
    <property type="project" value="UniProtKB-KW"/>
</dbReference>
<evidence type="ECO:0000256" key="2">
    <source>
        <dbReference type="ARBA" id="ARBA00022679"/>
    </source>
</evidence>
<keyword evidence="8" id="KW-0723">Serine/threonine-protein kinase</keyword>
<keyword evidence="3" id="KW-0547">Nucleotide-binding</keyword>
<dbReference type="EC" id="2.7.11.1" evidence="1"/>